<dbReference type="InterPro" id="IPR007793">
    <property type="entry name" value="DivIVA_fam"/>
</dbReference>
<keyword evidence="7" id="KW-0131">Cell cycle</keyword>
<keyword evidence="4" id="KW-0963">Cytoplasm</keyword>
<evidence type="ECO:0000256" key="4">
    <source>
        <dbReference type="ARBA" id="ARBA00022490"/>
    </source>
</evidence>
<dbReference type="GO" id="GO:0005737">
    <property type="term" value="C:cytoplasm"/>
    <property type="evidence" value="ECO:0007669"/>
    <property type="project" value="UniProtKB-SubCell"/>
</dbReference>
<accession>A0AA37XEJ5</accession>
<dbReference type="InterPro" id="IPR019933">
    <property type="entry name" value="DivIVA_domain"/>
</dbReference>
<feature type="region of interest" description="Disordered" evidence="9">
    <location>
        <begin position="54"/>
        <end position="98"/>
    </location>
</feature>
<comment type="similarity">
    <text evidence="2">Belongs to the DivIVA family.</text>
</comment>
<proteinExistence type="inferred from homology"/>
<evidence type="ECO:0000256" key="2">
    <source>
        <dbReference type="ARBA" id="ARBA00009008"/>
    </source>
</evidence>
<name>A0AA37XEJ5_9MICO</name>
<organism evidence="10 11">
    <name type="scientific">Litorihabitans aurantiacus</name>
    <dbReference type="NCBI Taxonomy" id="1930061"/>
    <lineage>
        <taxon>Bacteria</taxon>
        <taxon>Bacillati</taxon>
        <taxon>Actinomycetota</taxon>
        <taxon>Actinomycetes</taxon>
        <taxon>Micrococcales</taxon>
        <taxon>Beutenbergiaceae</taxon>
        <taxon>Litorihabitans</taxon>
    </lineage>
</organism>
<dbReference type="NCBIfam" id="TIGR03544">
    <property type="entry name" value="DivI1A_domain"/>
    <property type="match status" value="1"/>
</dbReference>
<keyword evidence="11" id="KW-1185">Reference proteome</keyword>
<comment type="caution">
    <text evidence="10">The sequence shown here is derived from an EMBL/GenBank/DDBJ whole genome shotgun (WGS) entry which is preliminary data.</text>
</comment>
<evidence type="ECO:0000256" key="3">
    <source>
        <dbReference type="ARBA" id="ARBA00018787"/>
    </source>
</evidence>
<evidence type="ECO:0000313" key="10">
    <source>
        <dbReference type="EMBL" id="GMA31709.1"/>
    </source>
</evidence>
<evidence type="ECO:0000256" key="8">
    <source>
        <dbReference type="ARBA" id="ARBA00031737"/>
    </source>
</evidence>
<dbReference type="GO" id="GO:0051301">
    <property type="term" value="P:cell division"/>
    <property type="evidence" value="ECO:0007669"/>
    <property type="project" value="UniProtKB-KW"/>
</dbReference>
<reference evidence="10" key="2">
    <citation type="submission" date="2023-02" db="EMBL/GenBank/DDBJ databases">
        <authorList>
            <person name="Sun Q."/>
            <person name="Mori K."/>
        </authorList>
    </citation>
    <scope>NUCLEOTIDE SEQUENCE</scope>
    <source>
        <strain evidence="10">NBRC 112290</strain>
    </source>
</reference>
<dbReference type="Pfam" id="PF05103">
    <property type="entry name" value="DivIVA"/>
    <property type="match status" value="1"/>
</dbReference>
<dbReference type="EMBL" id="BSUM01000001">
    <property type="protein sequence ID" value="GMA31709.1"/>
    <property type="molecule type" value="Genomic_DNA"/>
</dbReference>
<gene>
    <name evidence="10" type="ORF">GCM10025875_17010</name>
</gene>
<evidence type="ECO:0000256" key="5">
    <source>
        <dbReference type="ARBA" id="ARBA00022618"/>
    </source>
</evidence>
<feature type="compositionally biased region" description="Acidic residues" evidence="9">
    <location>
        <begin position="82"/>
        <end position="98"/>
    </location>
</feature>
<keyword evidence="5 10" id="KW-0132">Cell division</keyword>
<feature type="compositionally biased region" description="Low complexity" evidence="9">
    <location>
        <begin position="56"/>
        <end position="81"/>
    </location>
</feature>
<dbReference type="Proteomes" id="UP001157161">
    <property type="component" value="Unassembled WGS sequence"/>
</dbReference>
<evidence type="ECO:0000256" key="6">
    <source>
        <dbReference type="ARBA" id="ARBA00023054"/>
    </source>
</evidence>
<keyword evidence="6" id="KW-0175">Coiled coil</keyword>
<evidence type="ECO:0000256" key="9">
    <source>
        <dbReference type="SAM" id="MobiDB-lite"/>
    </source>
</evidence>
<reference evidence="10" key="1">
    <citation type="journal article" date="2014" name="Int. J. Syst. Evol. Microbiol.">
        <title>Complete genome sequence of Corynebacterium casei LMG S-19264T (=DSM 44701T), isolated from a smear-ripened cheese.</title>
        <authorList>
            <consortium name="US DOE Joint Genome Institute (JGI-PGF)"/>
            <person name="Walter F."/>
            <person name="Albersmeier A."/>
            <person name="Kalinowski J."/>
            <person name="Ruckert C."/>
        </authorList>
    </citation>
    <scope>NUCLEOTIDE SEQUENCE</scope>
    <source>
        <strain evidence="10">NBRC 112290</strain>
    </source>
</reference>
<evidence type="ECO:0000256" key="1">
    <source>
        <dbReference type="ARBA" id="ARBA00004496"/>
    </source>
</evidence>
<protein>
    <recommendedName>
        <fullName evidence="3">Cell wall synthesis protein Wag31</fullName>
    </recommendedName>
    <alternativeName>
        <fullName evidence="8">Antigen 84</fullName>
    </alternativeName>
</protein>
<evidence type="ECO:0000256" key="7">
    <source>
        <dbReference type="ARBA" id="ARBA00023306"/>
    </source>
</evidence>
<sequence>MTLLTADDVLKKTFQTTKFREGYDQDEVDDFLDEIVNTLRVLQGENAELKAKIAEQEQAGGEATRAAAADQTSQITPVVDEPVAEPEAEVTPEPEPEPVVEAAPVEETPVTASAPAVQQTSVVPAGQTEPESATGMLQLAQRVHDEYVRNGRDEGDRIVGAARQEAATLVSDAEAQRARTLQQLETERATLEHKIEGLKEYERDYRGRLKTYIGSLLETLDAQADQVSLDGPPARL</sequence>
<evidence type="ECO:0000313" key="11">
    <source>
        <dbReference type="Proteomes" id="UP001157161"/>
    </source>
</evidence>
<dbReference type="Gene3D" id="6.10.250.660">
    <property type="match status" value="1"/>
</dbReference>
<comment type="subcellular location">
    <subcellularLocation>
        <location evidence="1">Cytoplasm</location>
    </subcellularLocation>
</comment>
<dbReference type="PANTHER" id="PTHR35794:SF2">
    <property type="entry name" value="CELL DIVISION PROTEIN DIVIVA"/>
    <property type="match status" value="1"/>
</dbReference>
<dbReference type="AlphaFoldDB" id="A0AA37XEJ5"/>
<dbReference type="RefSeq" id="WP_284250491.1">
    <property type="nucleotide sequence ID" value="NZ_BSUM01000001.1"/>
</dbReference>
<dbReference type="PANTHER" id="PTHR35794">
    <property type="entry name" value="CELL DIVISION PROTEIN DIVIVA"/>
    <property type="match status" value="1"/>
</dbReference>